<dbReference type="PANTHER" id="PTHR30535">
    <property type="entry name" value="VITAMIN B12-BINDING PROTEIN"/>
    <property type="match status" value="1"/>
</dbReference>
<name>A0A317EHC6_9PROT</name>
<dbReference type="Proteomes" id="UP000245461">
    <property type="component" value="Unassembled WGS sequence"/>
</dbReference>
<reference evidence="2 3" key="1">
    <citation type="submission" date="2018-05" db="EMBL/GenBank/DDBJ databases">
        <title>Zavarzinia sp. HR-AS.</title>
        <authorList>
            <person name="Lee Y."/>
            <person name="Jeon C.O."/>
        </authorList>
    </citation>
    <scope>NUCLEOTIDE SEQUENCE [LARGE SCALE GENOMIC DNA]</scope>
    <source>
        <strain evidence="2 3">HR-AS</strain>
    </source>
</reference>
<dbReference type="OrthoDB" id="1632039at2"/>
<evidence type="ECO:0000259" key="1">
    <source>
        <dbReference type="PROSITE" id="PS50983"/>
    </source>
</evidence>
<protein>
    <submittedName>
        <fullName evidence="2">ABC transporter substrate-binding protein</fullName>
    </submittedName>
</protein>
<organism evidence="2 3">
    <name type="scientific">Zavarzinia aquatilis</name>
    <dbReference type="NCBI Taxonomy" id="2211142"/>
    <lineage>
        <taxon>Bacteria</taxon>
        <taxon>Pseudomonadati</taxon>
        <taxon>Pseudomonadota</taxon>
        <taxon>Alphaproteobacteria</taxon>
        <taxon>Rhodospirillales</taxon>
        <taxon>Zavarziniaceae</taxon>
        <taxon>Zavarzinia</taxon>
    </lineage>
</organism>
<sequence length="295" mass="31387">MRRLLPSFPSFRQRPESRGGRGAFGLFLAVVLLFGTPTIAAPARIASMNLCTDELVLQLADLDRVVSVSYLSRDPGGSNVAALAEQVPVNHGLAEEILAARPDIVFAGIYTSQASVALLRQAGMKVVAFDAPVSFEEVVAQIREVAALLGEASRGETMIADMERRLAAIAPAPKPLRTLVLRPNGFTVGGGSLVDTLIRRAGLANLGADPALSTYREMPLEALVLAKPDLVILDEEEVPAPALAYDVLRHPVLRHMPYRMTVTGLPSRLWTCAGPAIVDAVSVLARAAGRIEGTP</sequence>
<dbReference type="EMBL" id="QGLE01000003">
    <property type="protein sequence ID" value="PWR24605.1"/>
    <property type="molecule type" value="Genomic_DNA"/>
</dbReference>
<proteinExistence type="predicted"/>
<gene>
    <name evidence="2" type="ORF">DKG74_07310</name>
</gene>
<dbReference type="SUPFAM" id="SSF53807">
    <property type="entry name" value="Helical backbone' metal receptor"/>
    <property type="match status" value="1"/>
</dbReference>
<dbReference type="AlphaFoldDB" id="A0A317EHC6"/>
<comment type="caution">
    <text evidence="2">The sequence shown here is derived from an EMBL/GenBank/DDBJ whole genome shotgun (WGS) entry which is preliminary data.</text>
</comment>
<dbReference type="Pfam" id="PF01497">
    <property type="entry name" value="Peripla_BP_2"/>
    <property type="match status" value="1"/>
</dbReference>
<dbReference type="InterPro" id="IPR002491">
    <property type="entry name" value="ABC_transptr_periplasmic_BD"/>
</dbReference>
<evidence type="ECO:0000313" key="2">
    <source>
        <dbReference type="EMBL" id="PWR24605.1"/>
    </source>
</evidence>
<dbReference type="PANTHER" id="PTHR30535:SF34">
    <property type="entry name" value="MOLYBDATE-BINDING PROTEIN MOLA"/>
    <property type="match status" value="1"/>
</dbReference>
<feature type="domain" description="Fe/B12 periplasmic-binding" evidence="1">
    <location>
        <begin position="44"/>
        <end position="295"/>
    </location>
</feature>
<dbReference type="InterPro" id="IPR050902">
    <property type="entry name" value="ABC_Transporter_SBP"/>
</dbReference>
<keyword evidence="3" id="KW-1185">Reference proteome</keyword>
<accession>A0A317EHC6</accession>
<dbReference type="PROSITE" id="PS50983">
    <property type="entry name" value="FE_B12_PBP"/>
    <property type="match status" value="1"/>
</dbReference>
<evidence type="ECO:0000313" key="3">
    <source>
        <dbReference type="Proteomes" id="UP000245461"/>
    </source>
</evidence>
<dbReference type="Gene3D" id="3.40.50.1980">
    <property type="entry name" value="Nitrogenase molybdenum iron protein domain"/>
    <property type="match status" value="2"/>
</dbReference>